<dbReference type="SUPFAM" id="SSF53448">
    <property type="entry name" value="Nucleotide-diphospho-sugar transferases"/>
    <property type="match status" value="1"/>
</dbReference>
<dbReference type="InterPro" id="IPR029044">
    <property type="entry name" value="Nucleotide-diphossugar_trans"/>
</dbReference>
<gene>
    <name evidence="2" type="ORF">US96_C0048G0001</name>
</gene>
<dbReference type="Gene3D" id="3.90.550.10">
    <property type="entry name" value="Spore Coat Polysaccharide Biosynthesis Protein SpsA, Chain A"/>
    <property type="match status" value="1"/>
</dbReference>
<name>A0A0G0MJJ2_9BACT</name>
<dbReference type="EMBL" id="LBUZ01000048">
    <property type="protein sequence ID" value="KKQ73899.1"/>
    <property type="molecule type" value="Genomic_DNA"/>
</dbReference>
<dbReference type="Pfam" id="PF00535">
    <property type="entry name" value="Glycos_transf_2"/>
    <property type="match status" value="1"/>
</dbReference>
<keyword evidence="2" id="KW-0808">Transferase</keyword>
<reference evidence="2 3" key="1">
    <citation type="journal article" date="2015" name="Nature">
        <title>rRNA introns, odd ribosomes, and small enigmatic genomes across a large radiation of phyla.</title>
        <authorList>
            <person name="Brown C.T."/>
            <person name="Hug L.A."/>
            <person name="Thomas B.C."/>
            <person name="Sharon I."/>
            <person name="Castelle C.J."/>
            <person name="Singh A."/>
            <person name="Wilkins M.J."/>
            <person name="Williams K.H."/>
            <person name="Banfield J.F."/>
        </authorList>
    </citation>
    <scope>NUCLEOTIDE SEQUENCE [LARGE SCALE GENOMIC DNA]</scope>
</reference>
<dbReference type="PANTHER" id="PTHR43630">
    <property type="entry name" value="POLY-BETA-1,6-N-ACETYL-D-GLUCOSAMINE SYNTHASE"/>
    <property type="match status" value="1"/>
</dbReference>
<dbReference type="GO" id="GO:0016740">
    <property type="term" value="F:transferase activity"/>
    <property type="evidence" value="ECO:0007669"/>
    <property type="project" value="UniProtKB-KW"/>
</dbReference>
<dbReference type="PANTHER" id="PTHR43630:SF2">
    <property type="entry name" value="GLYCOSYLTRANSFERASE"/>
    <property type="match status" value="1"/>
</dbReference>
<comment type="caution">
    <text evidence="2">The sequence shown here is derived from an EMBL/GenBank/DDBJ whole genome shotgun (WGS) entry which is preliminary data.</text>
</comment>
<feature type="domain" description="Glycosyltransferase 2-like" evidence="1">
    <location>
        <begin position="5"/>
        <end position="113"/>
    </location>
</feature>
<evidence type="ECO:0000313" key="3">
    <source>
        <dbReference type="Proteomes" id="UP000034181"/>
    </source>
</evidence>
<proteinExistence type="predicted"/>
<dbReference type="AlphaFoldDB" id="A0A0G0MJJ2"/>
<feature type="non-terminal residue" evidence="2">
    <location>
        <position position="119"/>
    </location>
</feature>
<protein>
    <submittedName>
        <fullName evidence="2">Glycosyl transferase, group 2 family</fullName>
    </submittedName>
</protein>
<dbReference type="CDD" id="cd02511">
    <property type="entry name" value="Beta4Glucosyltransferase"/>
    <property type="match status" value="1"/>
</dbReference>
<organism evidence="2 3">
    <name type="scientific">Candidatus Woesebacteria bacterium GW2011_GWB1_38_5b</name>
    <dbReference type="NCBI Taxonomy" id="1618569"/>
    <lineage>
        <taxon>Bacteria</taxon>
        <taxon>Candidatus Woeseibacteriota</taxon>
    </lineage>
</organism>
<accession>A0A0G0MJJ2</accession>
<dbReference type="Proteomes" id="UP000034181">
    <property type="component" value="Unassembled WGS sequence"/>
</dbReference>
<sequence length="119" mass="13331">MKTLTVTIITLNEEKDLPRCLGSIKEIADEIVVVDCGSTDGTVEVARRFGAKVYFRKFDNYTNQKNFAASKVNGDWILSIDADEEISPELALEIKSKIQISNSKFVAFTIPRKNIIFGK</sequence>
<dbReference type="InterPro" id="IPR001173">
    <property type="entry name" value="Glyco_trans_2-like"/>
</dbReference>
<evidence type="ECO:0000259" key="1">
    <source>
        <dbReference type="Pfam" id="PF00535"/>
    </source>
</evidence>
<evidence type="ECO:0000313" key="2">
    <source>
        <dbReference type="EMBL" id="KKQ73899.1"/>
    </source>
</evidence>